<dbReference type="OrthoDB" id="5910637at2759"/>
<dbReference type="SMART" id="SM00256">
    <property type="entry name" value="FBOX"/>
    <property type="match status" value="1"/>
</dbReference>
<dbReference type="InterPro" id="IPR040161">
    <property type="entry name" value="FB224"/>
</dbReference>
<name>E3NIC2_CAERE</name>
<organism evidence="2">
    <name type="scientific">Caenorhabditis remanei</name>
    <name type="common">Caenorhabditis vulgaris</name>
    <dbReference type="NCBI Taxonomy" id="31234"/>
    <lineage>
        <taxon>Eukaryota</taxon>
        <taxon>Metazoa</taxon>
        <taxon>Ecdysozoa</taxon>
        <taxon>Nematoda</taxon>
        <taxon>Chromadorea</taxon>
        <taxon>Rhabditida</taxon>
        <taxon>Rhabditina</taxon>
        <taxon>Rhabditomorpha</taxon>
        <taxon>Rhabditoidea</taxon>
        <taxon>Rhabditidae</taxon>
        <taxon>Peloderinae</taxon>
        <taxon>Caenorhabditis</taxon>
    </lineage>
</organism>
<proteinExistence type="predicted"/>
<keyword evidence="2" id="KW-1185">Reference proteome</keyword>
<dbReference type="InterPro" id="IPR036047">
    <property type="entry name" value="F-box-like_dom_sf"/>
</dbReference>
<gene>
    <name evidence="1" type="ORF">CRE_04350</name>
</gene>
<dbReference type="Pfam" id="PF00646">
    <property type="entry name" value="F-box"/>
    <property type="match status" value="1"/>
</dbReference>
<reference evidence="1" key="1">
    <citation type="submission" date="2007-07" db="EMBL/GenBank/DDBJ databases">
        <title>PCAP assembly of the Caenorhabditis remanei genome.</title>
        <authorList>
            <consortium name="The Caenorhabditis remanei Sequencing Consortium"/>
            <person name="Wilson R.K."/>
        </authorList>
    </citation>
    <scope>NUCLEOTIDE SEQUENCE [LARGE SCALE GENOMIC DNA]</scope>
    <source>
        <strain evidence="1">PB4641</strain>
    </source>
</reference>
<dbReference type="PANTHER" id="PTHR23015:SF4">
    <property type="entry name" value="DUF38 DOMAIN-CONTAINING PROTEIN-RELATED"/>
    <property type="match status" value="1"/>
</dbReference>
<dbReference type="OMA" id="MASRIRM"/>
<dbReference type="KEGG" id="crq:GCK72_021803"/>
<evidence type="ECO:0000313" key="1">
    <source>
        <dbReference type="EMBL" id="EFO98837.1"/>
    </source>
</evidence>
<dbReference type="CTD" id="9803912"/>
<dbReference type="GO" id="GO:0045087">
    <property type="term" value="P:innate immune response"/>
    <property type="evidence" value="ECO:0007669"/>
    <property type="project" value="TreeGrafter"/>
</dbReference>
<dbReference type="PROSITE" id="PS50181">
    <property type="entry name" value="FBOX"/>
    <property type="match status" value="1"/>
</dbReference>
<dbReference type="AlphaFoldDB" id="E3NIC2"/>
<sequence length="326" mass="37963">MSLLHLPDELLLDISDRLDFRGISNFRKVNRHLRSLLDTYPPTHNFSFIGMETYQDGVEVNYSSQNERSYHHLYKTKNAKINRNRHKEIIGEDFVKMFSQDFKLALSYQKSPLPTLILHAEKQTSGVEEIATILKSRSKPLPVKNLELIVNAQSEALKILPFVDPDVLEAIQLFQLEQGQNKPHVPLKPEEFEHLTPWKSAAVLFSDFWIQDTSSLHHFLHFETVIVRVEKVYLKDLFMLRDILLNKTHSLIDISFNYSEFPGLDSIGQMLNVDVCAALPEHAYYKIPNSNDYLVVSVNFLMIRFERVDSEYVQYEEDSRADFFVV</sequence>
<dbReference type="SUPFAM" id="SSF81383">
    <property type="entry name" value="F-box domain"/>
    <property type="match status" value="1"/>
</dbReference>
<dbReference type="Proteomes" id="UP000008281">
    <property type="component" value="Unassembled WGS sequence"/>
</dbReference>
<dbReference type="Pfam" id="PF01827">
    <property type="entry name" value="FTH"/>
    <property type="match status" value="1"/>
</dbReference>
<dbReference type="InterPro" id="IPR001810">
    <property type="entry name" value="F-box_dom"/>
</dbReference>
<accession>E3NIC2</accession>
<dbReference type="RefSeq" id="XP_003091844.2">
    <property type="nucleotide sequence ID" value="XM_003091796.2"/>
</dbReference>
<dbReference type="GeneID" id="9803912"/>
<evidence type="ECO:0000313" key="2">
    <source>
        <dbReference type="Proteomes" id="UP000008281"/>
    </source>
</evidence>
<dbReference type="InterPro" id="IPR002900">
    <property type="entry name" value="DUF38/FTH_CAE_spp"/>
</dbReference>
<dbReference type="PANTHER" id="PTHR23015">
    <property type="entry name" value="UNCHARACTERIZED C.ELEGANS PROTEIN"/>
    <property type="match status" value="1"/>
</dbReference>
<dbReference type="HOGENOM" id="CLU_030831_0_3_1"/>
<dbReference type="EMBL" id="DS268698">
    <property type="protein sequence ID" value="EFO98837.1"/>
    <property type="molecule type" value="Genomic_DNA"/>
</dbReference>
<protein>
    <submittedName>
        <fullName evidence="1">Uncharacterized protein</fullName>
    </submittedName>
</protein>